<organism evidence="1 2">
    <name type="scientific">Salirhabdus euzebyi</name>
    <dbReference type="NCBI Taxonomy" id="394506"/>
    <lineage>
        <taxon>Bacteria</taxon>
        <taxon>Bacillati</taxon>
        <taxon>Bacillota</taxon>
        <taxon>Bacilli</taxon>
        <taxon>Bacillales</taxon>
        <taxon>Bacillaceae</taxon>
        <taxon>Salirhabdus</taxon>
    </lineage>
</organism>
<proteinExistence type="predicted"/>
<dbReference type="Pfam" id="PF06949">
    <property type="entry name" value="DUF1292"/>
    <property type="match status" value="1"/>
</dbReference>
<keyword evidence="2" id="KW-1185">Reference proteome</keyword>
<dbReference type="AlphaFoldDB" id="A0A841PUP5"/>
<dbReference type="Proteomes" id="UP000581688">
    <property type="component" value="Unassembled WGS sequence"/>
</dbReference>
<evidence type="ECO:0000313" key="1">
    <source>
        <dbReference type="EMBL" id="MBB6452530.1"/>
    </source>
</evidence>
<reference evidence="1 2" key="1">
    <citation type="submission" date="2020-08" db="EMBL/GenBank/DDBJ databases">
        <title>Genomic Encyclopedia of Type Strains, Phase IV (KMG-IV): sequencing the most valuable type-strain genomes for metagenomic binning, comparative biology and taxonomic classification.</title>
        <authorList>
            <person name="Goeker M."/>
        </authorList>
    </citation>
    <scope>NUCLEOTIDE SEQUENCE [LARGE SCALE GENOMIC DNA]</scope>
    <source>
        <strain evidence="1 2">DSM 19612</strain>
    </source>
</reference>
<gene>
    <name evidence="1" type="ORF">HNQ94_000975</name>
</gene>
<dbReference type="InterPro" id="IPR009711">
    <property type="entry name" value="UPF0473"/>
</dbReference>
<comment type="caution">
    <text evidence="1">The sequence shown here is derived from an EMBL/GenBank/DDBJ whole genome shotgun (WGS) entry which is preliminary data.</text>
</comment>
<name>A0A841PUP5_9BACI</name>
<dbReference type="EMBL" id="JACHGH010000002">
    <property type="protein sequence ID" value="MBB6452530.1"/>
    <property type="molecule type" value="Genomic_DNA"/>
</dbReference>
<evidence type="ECO:0000313" key="2">
    <source>
        <dbReference type="Proteomes" id="UP000581688"/>
    </source>
</evidence>
<dbReference type="RefSeq" id="WP_174494822.1">
    <property type="nucleotide sequence ID" value="NZ_CADDWK010000002.1"/>
</dbReference>
<sequence length="91" mass="10233">MNIIEAGEIFTISDKGEEEQQVEVLAKMTVEGIDYVAVSFLDDIEDDTDDDMDIFFLKVDEDGDIAPIATDQEFQKVSAAFDEVMEAEEME</sequence>
<protein>
    <submittedName>
        <fullName evidence="1">Uncharacterized protein YrzB (UPF0473 family)</fullName>
    </submittedName>
</protein>
<accession>A0A841PUP5</accession>